<dbReference type="Proteomes" id="UP000031740">
    <property type="component" value="Unassembled WGS sequence"/>
</dbReference>
<evidence type="ECO:0000256" key="6">
    <source>
        <dbReference type="SAM" id="Phobius"/>
    </source>
</evidence>
<evidence type="ECO:0000256" key="2">
    <source>
        <dbReference type="ARBA" id="ARBA00022475"/>
    </source>
</evidence>
<evidence type="ECO:0000313" key="7">
    <source>
        <dbReference type="EMBL" id="KEG21310.1"/>
    </source>
</evidence>
<feature type="transmembrane region" description="Helical" evidence="6">
    <location>
        <begin position="136"/>
        <end position="157"/>
    </location>
</feature>
<feature type="transmembrane region" description="Helical" evidence="6">
    <location>
        <begin position="39"/>
        <end position="60"/>
    </location>
</feature>
<dbReference type="HOGENOM" id="CLU_067296_0_0_5"/>
<evidence type="ECO:0000256" key="5">
    <source>
        <dbReference type="ARBA" id="ARBA00023136"/>
    </source>
</evidence>
<dbReference type="Pfam" id="PF02653">
    <property type="entry name" value="BPD_transp_2"/>
    <property type="match status" value="1"/>
</dbReference>
<reference evidence="7 8" key="1">
    <citation type="submission" date="2013-04" db="EMBL/GenBank/DDBJ databases">
        <title>The Genome Sequence of Bartonella bacilliformis Ver097.</title>
        <authorList>
            <consortium name="The Broad Institute Genomics Platform"/>
            <consortium name="The Broad Institute Genome Sequencing Center for Infectious Disease"/>
            <person name="Feldgarden M."/>
            <person name="Kirby J."/>
            <person name="Birtles R."/>
            <person name="Dasch G."/>
            <person name="Hendrix L."/>
            <person name="Koehler J."/>
            <person name="Walker B."/>
            <person name="Young S.K."/>
            <person name="Zeng Q."/>
            <person name="Gargeya S."/>
            <person name="Fitzgerald M."/>
            <person name="Haas B."/>
            <person name="Abouelleil A."/>
            <person name="Allen A.W."/>
            <person name="Alvarado L."/>
            <person name="Arachchi H.M."/>
            <person name="Berlin A.M."/>
            <person name="Chapman S.B."/>
            <person name="Gainer-Dewar J."/>
            <person name="Goldberg J."/>
            <person name="Griggs A."/>
            <person name="Gujja S."/>
            <person name="Hansen M."/>
            <person name="Howarth C."/>
            <person name="Imamovic A."/>
            <person name="Ireland A."/>
            <person name="Larimer J."/>
            <person name="McCowan C."/>
            <person name="Murphy C."/>
            <person name="Pearson M."/>
            <person name="Poon T.W."/>
            <person name="Priest M."/>
            <person name="Roberts A."/>
            <person name="Saif S."/>
            <person name="Shea T."/>
            <person name="Sisk P."/>
            <person name="Sykes S."/>
            <person name="Wortman J."/>
            <person name="Nusbaum C."/>
            <person name="Birren B."/>
        </authorList>
    </citation>
    <scope>NUCLEOTIDE SEQUENCE [LARGE SCALE GENOMIC DNA]</scope>
    <source>
        <strain evidence="7 8">Ver097</strain>
    </source>
</reference>
<dbReference type="PANTHER" id="PTHR32196:SF69">
    <property type="entry name" value="BRANCHED-CHAIN AMINO ACID TRANSPORT SYSTEM, PERMEASE PROTEIN"/>
    <property type="match status" value="1"/>
</dbReference>
<feature type="transmembrane region" description="Helical" evidence="6">
    <location>
        <begin position="239"/>
        <end position="261"/>
    </location>
</feature>
<dbReference type="PANTHER" id="PTHR32196">
    <property type="entry name" value="ABC TRANSPORTER PERMEASE PROTEIN YPHD-RELATED-RELATED"/>
    <property type="match status" value="1"/>
</dbReference>
<keyword evidence="4 6" id="KW-1133">Transmembrane helix</keyword>
<keyword evidence="3 6" id="KW-0812">Transmembrane</keyword>
<feature type="transmembrane region" description="Helical" evidence="6">
    <location>
        <begin position="273"/>
        <end position="292"/>
    </location>
</feature>
<feature type="transmembrane region" description="Helical" evidence="6">
    <location>
        <begin position="66"/>
        <end position="93"/>
    </location>
</feature>
<keyword evidence="2" id="KW-1003">Cell membrane</keyword>
<feature type="transmembrane region" description="Helical" evidence="6">
    <location>
        <begin position="184"/>
        <end position="207"/>
    </location>
</feature>
<comment type="caution">
    <text evidence="7">The sequence shown here is derived from an EMBL/GenBank/DDBJ whole genome shotgun (WGS) entry which is preliminary data.</text>
</comment>
<evidence type="ECO:0008006" key="9">
    <source>
        <dbReference type="Google" id="ProtNLM"/>
    </source>
</evidence>
<feature type="transmembrane region" description="Helical" evidence="6">
    <location>
        <begin position="105"/>
        <end position="130"/>
    </location>
</feature>
<name>A0A072R6C2_BARBA</name>
<sequence length="297" mass="31458">MNIFAFWGAVELGLIYAFVAIGVYLSFRVLDFPDLTVDGSFLLGSCVCGVLILSGVNAWVAMLCAFGAGMVAGLLTALLNVQFGILNLLASILTMSALYTINLRIMGILGGANINLALADTALTPFYGLFGLSDLFIRPLFVGCVLFIVTFLIWRFLTSEVGLAMRATGVNPRMAKAQGIHTAALIYLGMGLANACVAFGGALYIQTAIATDITGGVGTIVFGLAAVIIGETLFRTRNIFWIIVSCIMGSVFYRVVVQFAFEASGIGIDTSTDLQLITALLVMLALIVPRYLGKGST</sequence>
<evidence type="ECO:0000256" key="3">
    <source>
        <dbReference type="ARBA" id="ARBA00022692"/>
    </source>
</evidence>
<feature type="transmembrane region" description="Helical" evidence="6">
    <location>
        <begin position="213"/>
        <end position="234"/>
    </location>
</feature>
<keyword evidence="5 6" id="KW-0472">Membrane</keyword>
<accession>A0A072R6C2</accession>
<evidence type="ECO:0000256" key="4">
    <source>
        <dbReference type="ARBA" id="ARBA00022989"/>
    </source>
</evidence>
<proteinExistence type="predicted"/>
<protein>
    <recommendedName>
        <fullName evidence="9">ABC transporter permease</fullName>
    </recommendedName>
</protein>
<comment type="subcellular location">
    <subcellularLocation>
        <location evidence="1">Cell membrane</location>
        <topology evidence="1">Multi-pass membrane protein</topology>
    </subcellularLocation>
</comment>
<dbReference type="GO" id="GO:0005886">
    <property type="term" value="C:plasma membrane"/>
    <property type="evidence" value="ECO:0007669"/>
    <property type="project" value="UniProtKB-SubCell"/>
</dbReference>
<dbReference type="CDD" id="cd06574">
    <property type="entry name" value="TM_PBP1_branched-chain-AA_like"/>
    <property type="match status" value="1"/>
</dbReference>
<evidence type="ECO:0000313" key="8">
    <source>
        <dbReference type="Proteomes" id="UP000031740"/>
    </source>
</evidence>
<dbReference type="STRING" id="1293911.H710_00259"/>
<organism evidence="7 8">
    <name type="scientific">Bartonella bacilliformis Ver097</name>
    <dbReference type="NCBI Taxonomy" id="1293911"/>
    <lineage>
        <taxon>Bacteria</taxon>
        <taxon>Pseudomonadati</taxon>
        <taxon>Pseudomonadota</taxon>
        <taxon>Alphaproteobacteria</taxon>
        <taxon>Hyphomicrobiales</taxon>
        <taxon>Bartonellaceae</taxon>
        <taxon>Bartonella</taxon>
    </lineage>
</organism>
<dbReference type="AlphaFoldDB" id="A0A072R6C2"/>
<dbReference type="GO" id="GO:0022857">
    <property type="term" value="F:transmembrane transporter activity"/>
    <property type="evidence" value="ECO:0007669"/>
    <property type="project" value="InterPro"/>
</dbReference>
<feature type="transmembrane region" description="Helical" evidence="6">
    <location>
        <begin position="6"/>
        <end position="27"/>
    </location>
</feature>
<dbReference type="RefSeq" id="WP_041849047.1">
    <property type="nucleotide sequence ID" value="NZ_KL503802.1"/>
</dbReference>
<gene>
    <name evidence="7" type="ORF">H710_00259</name>
</gene>
<evidence type="ECO:0000256" key="1">
    <source>
        <dbReference type="ARBA" id="ARBA00004651"/>
    </source>
</evidence>
<dbReference type="PATRIC" id="fig|1293911.3.peg.269"/>
<dbReference type="InterPro" id="IPR001851">
    <property type="entry name" value="ABC_transp_permease"/>
</dbReference>
<dbReference type="EMBL" id="ASIV01000001">
    <property type="protein sequence ID" value="KEG21310.1"/>
    <property type="molecule type" value="Genomic_DNA"/>
</dbReference>